<accession>A0ACC1YU51</accession>
<sequence length="169" mass="18795">MVGVGTVRTPTPSTVVRLEEESNGVSLPSRPLSLSKPSWVVRTESNVRKLVRKKPDPPCVVCQGTGKVDCYHCCGKGRTNYVHSAMLPKGEWPKWCRNCGGSGLSYCSRCLGTGEYRYIMGFHFMNKDSDDQKKHHIHIQFPRGDSGQLTAADRFLKGDQLDSFDHGHA</sequence>
<comment type="caution">
    <text evidence="1">The sequence shown here is derived from an EMBL/GenBank/DDBJ whole genome shotgun (WGS) entry which is preliminary data.</text>
</comment>
<gene>
    <name evidence="1" type="ORF">OWV82_000455</name>
</gene>
<evidence type="ECO:0000313" key="1">
    <source>
        <dbReference type="EMBL" id="KAJ4727345.1"/>
    </source>
</evidence>
<dbReference type="Proteomes" id="UP001164539">
    <property type="component" value="Chromosome 1"/>
</dbReference>
<protein>
    <submittedName>
        <fullName evidence="1">DnaJ/Hsp40 cysteine-rich domain superfamily protein</fullName>
    </submittedName>
</protein>
<proteinExistence type="predicted"/>
<organism evidence="1 2">
    <name type="scientific">Melia azedarach</name>
    <name type="common">Chinaberry tree</name>
    <dbReference type="NCBI Taxonomy" id="155640"/>
    <lineage>
        <taxon>Eukaryota</taxon>
        <taxon>Viridiplantae</taxon>
        <taxon>Streptophyta</taxon>
        <taxon>Embryophyta</taxon>
        <taxon>Tracheophyta</taxon>
        <taxon>Spermatophyta</taxon>
        <taxon>Magnoliopsida</taxon>
        <taxon>eudicotyledons</taxon>
        <taxon>Gunneridae</taxon>
        <taxon>Pentapetalae</taxon>
        <taxon>rosids</taxon>
        <taxon>malvids</taxon>
        <taxon>Sapindales</taxon>
        <taxon>Meliaceae</taxon>
        <taxon>Melia</taxon>
    </lineage>
</organism>
<name>A0ACC1YU51_MELAZ</name>
<keyword evidence="2" id="KW-1185">Reference proteome</keyword>
<evidence type="ECO:0000313" key="2">
    <source>
        <dbReference type="Proteomes" id="UP001164539"/>
    </source>
</evidence>
<reference evidence="1 2" key="1">
    <citation type="journal article" date="2023" name="Science">
        <title>Complex scaffold remodeling in plant triterpene biosynthesis.</title>
        <authorList>
            <person name="De La Pena R."/>
            <person name="Hodgson H."/>
            <person name="Liu J.C."/>
            <person name="Stephenson M.J."/>
            <person name="Martin A.C."/>
            <person name="Owen C."/>
            <person name="Harkess A."/>
            <person name="Leebens-Mack J."/>
            <person name="Jimenez L.E."/>
            <person name="Osbourn A."/>
            <person name="Sattely E.S."/>
        </authorList>
    </citation>
    <scope>NUCLEOTIDE SEQUENCE [LARGE SCALE GENOMIC DNA]</scope>
    <source>
        <strain evidence="2">cv. JPN11</strain>
        <tissue evidence="1">Leaf</tissue>
    </source>
</reference>
<dbReference type="EMBL" id="CM051394">
    <property type="protein sequence ID" value="KAJ4727345.1"/>
    <property type="molecule type" value="Genomic_DNA"/>
</dbReference>